<organism evidence="5">
    <name type="scientific">Liphistius sp. SGP-2016</name>
    <dbReference type="NCBI Taxonomy" id="1905180"/>
    <lineage>
        <taxon>Eukaryota</taxon>
        <taxon>Metazoa</taxon>
        <taxon>Ecdysozoa</taxon>
        <taxon>Arthropoda</taxon>
        <taxon>Chelicerata</taxon>
        <taxon>Arachnida</taxon>
        <taxon>Araneae</taxon>
        <taxon>Mesothelae</taxon>
        <taxon>Liphistiidae</taxon>
        <taxon>Liphistius</taxon>
    </lineage>
</organism>
<keyword evidence="1" id="KW-0646">Protease inhibitor</keyword>
<dbReference type="EMBL" id="HAHL01000143">
    <property type="protein sequence ID" value="SNX34077.1"/>
    <property type="molecule type" value="Transcribed_RNA"/>
</dbReference>
<dbReference type="AlphaFoldDB" id="A0A4Q8K251"/>
<name>A0A4Q8K251_9ARAC</name>
<evidence type="ECO:0000313" key="5">
    <source>
        <dbReference type="EMBL" id="SNX33518.1"/>
    </source>
</evidence>
<protein>
    <submittedName>
        <fullName evidence="5">U83-Liphistoxin-Lsp1b_1</fullName>
    </submittedName>
</protein>
<dbReference type="InterPro" id="IPR036084">
    <property type="entry name" value="Ser_inhib-like_sf"/>
</dbReference>
<dbReference type="Pfam" id="PF01826">
    <property type="entry name" value="TIL"/>
    <property type="match status" value="1"/>
</dbReference>
<dbReference type="CDD" id="cd19941">
    <property type="entry name" value="TIL"/>
    <property type="match status" value="1"/>
</dbReference>
<dbReference type="GO" id="GO:0030414">
    <property type="term" value="F:peptidase inhibitor activity"/>
    <property type="evidence" value="ECO:0007669"/>
    <property type="project" value="UniProtKB-KW"/>
</dbReference>
<reference evidence="5" key="1">
    <citation type="submission" date="2017-05" db="EMBL/GenBank/DDBJ databases">
        <authorList>
            <person name="QRISCLOUD D."/>
        </authorList>
    </citation>
    <scope>NUCLEOTIDE SEQUENCE</scope>
</reference>
<accession>A0A4Q8K251</accession>
<dbReference type="PANTHER" id="PTHR23259:SF70">
    <property type="entry name" value="ACCESSORY GLAND PROTEIN ACP62F-RELATED"/>
    <property type="match status" value="1"/>
</dbReference>
<evidence type="ECO:0000256" key="1">
    <source>
        <dbReference type="ARBA" id="ARBA00022690"/>
    </source>
</evidence>
<proteinExistence type="predicted"/>
<evidence type="ECO:0000256" key="2">
    <source>
        <dbReference type="ARBA" id="ARBA00023157"/>
    </source>
</evidence>
<dbReference type="PANTHER" id="PTHR23259">
    <property type="entry name" value="RIDDLE"/>
    <property type="match status" value="1"/>
</dbReference>
<feature type="chain" id="PRO_5033444285" evidence="3">
    <location>
        <begin position="20"/>
        <end position="79"/>
    </location>
</feature>
<dbReference type="InterPro" id="IPR051368">
    <property type="entry name" value="SerProtInhib-TIL_Domain"/>
</dbReference>
<sequence>MKTFALIFAVVVLVALSDATPSCDDSKGEVYMSCGTACPLTCENYNEIRACTLQCVPGCFCRFGQVRRSDGQCVDKEEC</sequence>
<dbReference type="SUPFAM" id="SSF57567">
    <property type="entry name" value="Serine protease inhibitors"/>
    <property type="match status" value="1"/>
</dbReference>
<dbReference type="InterPro" id="IPR002919">
    <property type="entry name" value="TIL_dom"/>
</dbReference>
<evidence type="ECO:0000259" key="4">
    <source>
        <dbReference type="Pfam" id="PF01826"/>
    </source>
</evidence>
<keyword evidence="2" id="KW-1015">Disulfide bond</keyword>
<dbReference type="Gene3D" id="2.10.25.10">
    <property type="entry name" value="Laminin"/>
    <property type="match status" value="1"/>
</dbReference>
<feature type="domain" description="TIL" evidence="4">
    <location>
        <begin position="27"/>
        <end position="79"/>
    </location>
</feature>
<keyword evidence="3" id="KW-0732">Signal</keyword>
<dbReference type="EMBL" id="HAHL01000089">
    <property type="protein sequence ID" value="SNX33518.1"/>
    <property type="molecule type" value="Transcribed_RNA"/>
</dbReference>
<reference evidence="5" key="2">
    <citation type="submission" date="2019-05" db="EMBL/GenBank/DDBJ databases">
        <title>Unravelling the molecular evolution of spider venoms.</title>
        <authorList>
            <person name="Pineda S."/>
        </authorList>
    </citation>
    <scope>NUCLEOTIDE SEQUENCE</scope>
</reference>
<feature type="signal peptide" evidence="3">
    <location>
        <begin position="1"/>
        <end position="19"/>
    </location>
</feature>
<evidence type="ECO:0000256" key="3">
    <source>
        <dbReference type="SAM" id="SignalP"/>
    </source>
</evidence>